<protein>
    <submittedName>
        <fullName evidence="3">Helix-turn-helix transcriptional regulator</fullName>
    </submittedName>
</protein>
<dbReference type="OrthoDB" id="3626437at2"/>
<evidence type="ECO:0000313" key="4">
    <source>
        <dbReference type="Proteomes" id="UP000490386"/>
    </source>
</evidence>
<accession>A0A7J5AXJ2</accession>
<feature type="region of interest" description="Disordered" evidence="1">
    <location>
        <begin position="87"/>
        <end position="112"/>
    </location>
</feature>
<dbReference type="Pfam" id="PF13443">
    <property type="entry name" value="HTH_26"/>
    <property type="match status" value="1"/>
</dbReference>
<proteinExistence type="predicted"/>
<dbReference type="RefSeq" id="WP_151424888.1">
    <property type="nucleotide sequence ID" value="NZ_CANKVH010000004.1"/>
</dbReference>
<evidence type="ECO:0000259" key="2">
    <source>
        <dbReference type="Pfam" id="PF13443"/>
    </source>
</evidence>
<name>A0A7J5AXJ2_9MICO</name>
<evidence type="ECO:0000256" key="1">
    <source>
        <dbReference type="SAM" id="MobiDB-lite"/>
    </source>
</evidence>
<dbReference type="InterPro" id="IPR001387">
    <property type="entry name" value="Cro/C1-type_HTH"/>
</dbReference>
<dbReference type="AlphaFoldDB" id="A0A7J5AXJ2"/>
<organism evidence="3 4">
    <name type="scientific">Pseudoclavibacter terrae</name>
    <dbReference type="NCBI Taxonomy" id="1530195"/>
    <lineage>
        <taxon>Bacteria</taxon>
        <taxon>Bacillati</taxon>
        <taxon>Actinomycetota</taxon>
        <taxon>Actinomycetes</taxon>
        <taxon>Micrococcales</taxon>
        <taxon>Microbacteriaceae</taxon>
        <taxon>Pseudoclavibacter</taxon>
    </lineage>
</organism>
<dbReference type="EMBL" id="WBJX01000007">
    <property type="protein sequence ID" value="KAB1636179.1"/>
    <property type="molecule type" value="Genomic_DNA"/>
</dbReference>
<reference evidence="3 4" key="1">
    <citation type="submission" date="2019-09" db="EMBL/GenBank/DDBJ databases">
        <title>Phylogeny of genus Pseudoclavibacter and closely related genus.</title>
        <authorList>
            <person name="Li Y."/>
        </authorList>
    </citation>
    <scope>NUCLEOTIDE SEQUENCE [LARGE SCALE GENOMIC DNA]</scope>
    <source>
        <strain evidence="3 4">THG-MD12</strain>
    </source>
</reference>
<comment type="caution">
    <text evidence="3">The sequence shown here is derived from an EMBL/GenBank/DDBJ whole genome shotgun (WGS) entry which is preliminary data.</text>
</comment>
<feature type="domain" description="HTH cro/C1-type" evidence="2">
    <location>
        <begin position="9"/>
        <end position="75"/>
    </location>
</feature>
<dbReference type="Proteomes" id="UP000490386">
    <property type="component" value="Unassembled WGS sequence"/>
</dbReference>
<sequence>MTSPTIQWNLRTLMAANGMFQTTDLIEPLREHGVNLSREQVYRLVTRAPERLNMTVFVALCHIFGCGPNDLIEIPDVAAARERRVVNESASSPVVQRELKPVPARIQRPPKA</sequence>
<evidence type="ECO:0000313" key="3">
    <source>
        <dbReference type="EMBL" id="KAB1636179.1"/>
    </source>
</evidence>
<keyword evidence="4" id="KW-1185">Reference proteome</keyword>
<gene>
    <name evidence="3" type="ORF">F8O03_16780</name>
</gene>